<evidence type="ECO:0000256" key="10">
    <source>
        <dbReference type="ARBA" id="ARBA00012483"/>
    </source>
</evidence>
<dbReference type="InterPro" id="IPR003959">
    <property type="entry name" value="ATPase_AAA_core"/>
</dbReference>
<dbReference type="GO" id="GO:0005524">
    <property type="term" value="F:ATP binding"/>
    <property type="evidence" value="ECO:0007669"/>
    <property type="project" value="UniProtKB-KW"/>
</dbReference>
<dbReference type="Pfam" id="PF13920">
    <property type="entry name" value="zf-C3HC4_3"/>
    <property type="match status" value="1"/>
</dbReference>
<dbReference type="SUPFAM" id="SSF52091">
    <property type="entry name" value="SpoIIaa-like"/>
    <property type="match status" value="1"/>
</dbReference>
<dbReference type="GO" id="GO:0005730">
    <property type="term" value="C:nucleolus"/>
    <property type="evidence" value="ECO:0007669"/>
    <property type="project" value="UniProtKB-SubCell"/>
</dbReference>
<feature type="compositionally biased region" description="Acidic residues" evidence="40">
    <location>
        <begin position="1707"/>
        <end position="1726"/>
    </location>
</feature>
<keyword evidence="28 41" id="KW-1133">Transmembrane helix</keyword>
<evidence type="ECO:0000256" key="26">
    <source>
        <dbReference type="ARBA" id="ARBA00022859"/>
    </source>
</evidence>
<dbReference type="PROSITE" id="PS51981">
    <property type="entry name" value="ZF_RZ"/>
    <property type="match status" value="1"/>
</dbReference>
<evidence type="ECO:0000256" key="19">
    <source>
        <dbReference type="ARBA" id="ARBA00022759"/>
    </source>
</evidence>
<keyword evidence="19" id="KW-0255">Endonuclease</keyword>
<feature type="transmembrane region" description="Helical" evidence="41">
    <location>
        <begin position="53"/>
        <end position="71"/>
    </location>
</feature>
<dbReference type="GO" id="GO:0010494">
    <property type="term" value="C:cytoplasmic stress granule"/>
    <property type="evidence" value="ECO:0007669"/>
    <property type="project" value="UniProtKB-SubCell"/>
</dbReference>
<comment type="similarity">
    <text evidence="36">Belongs to the endonuclease V family.</text>
</comment>
<dbReference type="GO" id="GO:0003677">
    <property type="term" value="F:DNA binding"/>
    <property type="evidence" value="ECO:0007669"/>
    <property type="project" value="UniProtKB-KW"/>
</dbReference>
<evidence type="ECO:0000256" key="30">
    <source>
        <dbReference type="ARBA" id="ARBA00023125"/>
    </source>
</evidence>
<feature type="transmembrane region" description="Helical" evidence="41">
    <location>
        <begin position="385"/>
        <end position="405"/>
    </location>
</feature>
<evidence type="ECO:0000313" key="45">
    <source>
        <dbReference type="EMBL" id="TRZ13059.1"/>
    </source>
</evidence>
<feature type="region of interest" description="Disordered" evidence="40">
    <location>
        <begin position="1704"/>
        <end position="1726"/>
    </location>
</feature>
<comment type="pathway">
    <text evidence="8">Protein modification; protein ubiquitination.</text>
</comment>
<evidence type="ECO:0000256" key="29">
    <source>
        <dbReference type="ARBA" id="ARBA00023098"/>
    </source>
</evidence>
<feature type="transmembrane region" description="Helical" evidence="41">
    <location>
        <begin position="215"/>
        <end position="239"/>
    </location>
</feature>
<keyword evidence="23" id="KW-0862">Zinc</keyword>
<dbReference type="GO" id="GO:0002040">
    <property type="term" value="P:sprouting angiogenesis"/>
    <property type="evidence" value="ECO:0007669"/>
    <property type="project" value="TreeGrafter"/>
</dbReference>
<feature type="transmembrane region" description="Helical" evidence="41">
    <location>
        <begin position="285"/>
        <end position="307"/>
    </location>
</feature>
<dbReference type="InterPro" id="IPR001841">
    <property type="entry name" value="Znf_RING"/>
</dbReference>
<evidence type="ECO:0000256" key="24">
    <source>
        <dbReference type="ARBA" id="ARBA00022840"/>
    </source>
</evidence>
<sequence length="5821" mass="655702">MAGSRCPRPALPILQWLPRYSRAWLPLDLLAGLAVGLTAVPQALAYAELAGLPLQYGLYSSFMGCFVYCLLGTAKDVTLGPTAIMSLLVSSYTFHQPGYAVLLAFLSGCIQLAMGFLHLGFLLDFISCPVIKGFTSAASITISFNQVKNLLGLQGIPRQFFLQVYETLRRIGETRPGDAVLGLSCLAALAGLRAMKSRLPRAGPAEPLAVRISYLIVWICATARNALVVLFAGLVAYSFQVMGSQPFRLTGSIPRGLPALQPPPFSLAAPNGTVPFLSMVQDMGVGLAVVPLMGLLETIAIAKAFASQNGYKIDPNQELLALGVANVLGSFVSSFPITGSFGRTAVNAQSGVCTPAGGLVTGALVLLSLAYLTSLFYFIPKAALAAVIISAVVPMFDADIFLTLWRVKRLDLVPLCVTFLLCFWEIQYGIVAGVLLSGVLLLYSIARPPIKVSEGAVLLVQPGGSLHFPAVEHLRGAVCSRALAASPPRSVILDCCHISSIDYTAVLGLAELLQELRGHGLSLAFCGLQDPVLQVLLSADLEGFQHFPSWEEAGASPSSAETWKEEEESSELGYLTAPEEDTEPSALCGAGDSADVASPLKKKRRRNKAKKHASISEEQDSLPPQGTAPAQTTEFLNTCVVAQETQPPGGEEANPSADGLTGARGDTPGGGRDLAHPEKEAEGLSPAEQSSTASEDAPAPGAAAPGDEVGHGTAQEHRETGVEQGSPAPGQLPADSQGSSKELLSPGQGASPSELPPAKGAPQSKPETSTSPGAQSPQPGREPRQKGTSSTGKNANTKEKNQTPSEKTPNTTVKTSPGQGAEAARKERAAVDSPKNKKEQKNQKTAEKIKASSVSRNEGVTVYFHAILSKDFKLNPETHKVFIRGQDIPSYAKWKDNICELNCTRHLGDHGYLIEGAVTLPKEILDKPIPYKYWVSCEKGEYEFIYKKTLSKNPVNRCLLIQKRFLNLSGEWHQYDDIVCAKPSMLQNVWQKIAGDKNKEVAEGKKIAASVMLESIFSILGTWNPGNLSNFFWQLKQFCDVVGAQRVFEGKPEVWRELDFSTEQVKELLLNHMKKIARPFFAAEAAAEDRVIQSKLALGLTILLVVEEYSLSAPKDDLADLCSLLCLDQGSPRDVQNECVCFVLFLFSLKVNLTNLCQMCIECDVDQWVWILPLLHSSAAPLQQEHKLLEEDVWAGLEGLPFTETRKKRDVTTLLERMREKKYLTEFDGTLVKSWLCLLPLGSLAEFIRDFSSDLLVILQGVSYRLETVDLSWGNSEVLEKLLNTVLCVLDEPPARALGARSWQCCLSCCLRVHERLCTATRRVDKFLIPATAATLIAKVAQLRPPAVPGDAEQGVPVAKLLSGALRDTRTWFRNALNQKLLVEHVEYITFSFCYELLAWNKFVTISFPDEQFTQTWRNTLLEDLKTRIQQEPPVNQILVYCCQHYRITEMDSSISWCFQNCATEAVTAASQMHSNLLEKISAYNMSRFSQLVSAVMVKSWPVRGGQSEEDFDKILHHLLTWPDIKHIFTKGNLLDKLTDEAKDVMATADSVLTSVTDDIHSGRVLIKHLEEVFQHQEQFLCIWDTSKRVQRGHGWLRMSLKQLLELRREEVTQLRREQKAIGTFLSMCRKVQKYVRVKVGKVESEHAEDLRSKRLKKVVVVGRRPLQAFYSLSPELKEFVHKMHSFKDSLVFQQFWEEAAEKAGEEYESDNPEDEEEEDDEEERVPELDLDDVLYSMIRPCFCNYEVLYEDLRSGSLTLSAVDRIFHEFTNHPENLRAELKIICELQPAQGRDWIEQRVQQIQQYHEMHLTLDAAKIIAHVKESLGLSGDFSVLENLLHIAEELESSKTQRLDSISPELVQAKKLLQGITVPRRGCLRELAQQKEFVCWVREALKDINELKVFVDLASISAGENDMDVDRVACFHGTVHGYSSLLYELRHDSGFEDFMRCLQKLWRALDSDETLPQKLRASAQHLEWLKTVKESHGSVELSSLSLAAAINSRGVYVLRAPADGQKVSLDSVLRFTLPGSSGDTEATWKYSLAELRELQNKLMLMSAKGEQGLEVERFSEVFSNVQRLAQAFIDLYSAGNMLFRSWLAQVYCAPHRESCVFIDFSLGPIPVLEGQGDMAVVLPALCKTMERFLESWKSFMYTKRREHFYLNYYSAEQLVYLCSELGQGSPSQAALMMLSFLNRHCSEQDILRALSSQEPPSPGKADLDFQVLLDGEKDLSTRLECIWGCYMSNMGSFLPNCLDIDTLGMWLKDLASRDRQCITRDFPQDLLHVGQPNLITCPRSEVLSSALAIYMNSPEQPLPTFDEVLLCTPQTSEEQVGLFLRRCLIPCPGGDRIYTMLYADELSYDVSCRAEELFQRLQCYNSSYRLIILCNCERENSYLPSAFSHCKVHMIPQRPRAEMQQYLQRHFRVAQPSSSAAAVFKEHMCVGIVSSKRAGMGKSLYVKRLHERLQEEQPDCTELLKTIRLIEPEVDEDKVLKSLLPFLKREHQTKPMIFHFDITSSVQRGIPEFLFKLLVLQYLTDNNGNMWLRQKCHLYIIEILEVSPVPKKAVSVSQKYHFLDVFPKITCRSPKEVLEMELGSHSGDVSDVGMDKEEFCSEAFQRPFQYLKRFHQGCDLDSFWYEELSVEGSPAECLQLFLLHCGVMDPSWAELRNFTWFLNIQLGDCEASVFCNPNFVRDTLNGFKNFVVGFMILMARDFATPSLNISDQSSGRKSSHLENVAEEDLLPFRIRKKWESEPHPYLFFNEDRTSMTFIGFHFQQVGNRINAINPLNGNVIKQDIMTPQLYQGLLAQRVPFDEHFDQLPRDQKLEKLFMVLGIPWVFDPDETYELTTDNVLKILAIEMRFRCNIPVVIMGETGCGKTRLVKFLCQLHRRLIDVENMKLVKVHGGTTAEMIYARVREAEALAKSNKEQHGLDTVLFFDEANTTEAVSSIKEVLCDRTVQGKPLASGSGLRIIAACNPYRKHTDRMIQRLELAGLGYRVKADDSRERLGSIPLRQLVYRVHALPPSMIPLVWDFGQLHNSAEKLYIQQIVQRVAEQLPMKDEVKTVTEVLFVSQQYMRQRDDECSFVSLRDVERCMEVFKWFYRHSHLLLRELEKYLAERKAPKGSGDRNGVIWSLVLAVGVCYHASLERKEPYRTAISQVLPKPYDTQKKILEEISLMQDLFLSGVPLRDTIARNLALKENVFMMVICIELKIPLFLVGKPGSSKSLAKTIVADAMQGQAAHSDLFKDLKQIHLVSFQCSPLSTPEGIIGTFKHCARFQEGKNLEEYVSVVVLDEIGLAEDSPKMPLKTLHPLLEDGCIDDVPLPHKKVGFIGISNWALDPAKMNRGIFVSRGDPSREELIESAKGICCSARGALQKVEQYFHHFADAYESICKAQDREFFGLRDYYSLIKMFFALAKSSKDEPTPQDIAAVVLRNFGGKDDVNALEIFTSKLLEKGEIDARDISRIELIRQNIYSSSEDGDCRYLLVLTENYAALQILQQVFFTARQQPEIIFGSSFPKDQEYTQICRNINRVKVCMETGQTVVLLNLQNLYESLYDALNQYYVYLAGQKYVDLGLGTHRVKCRVHPKFRLIVIEEKDVVYKHFPIPLINRLEKHYLDISTVLNKGQREAVRELQRWARDFAAASAEEHFISQQQQHGPADVFVGYHGNACASLVLQAVQSLGPGPEMLPQVMEQARLALLGCATPDAVIRHCGSVGVFMAHSLARTYFREQQHTSFADFLGAHVCVGDRPRTAFTEVTTFSRLLTSADAACLEREVQGKAQRPQILFLQQFDTEYSFLKGIRDFLHATSGNKVLIIQTDFEDGSQDAQLIASAKYTVVNEINKVDLGEVSVFVYFITKLSRLEGGTSYVGFQGGLWQSVHIDDLRRSKDMISDLTALQNLTISQVFSEQPGEAAALPVNGEAQEEEMEVETAVPEAEHHEGEILDTTVLLRTCVQSAVGMLRDQNEDLSRSRRRIEILLGLFSKEDELKASFLKITKARISSLLKKQEENSLHPKNWVLREASNLSALQEAGTFRHTLWKRVQKVVTPFLALLISVMDRNGNLELLARPGEKWVTKLWMFIFSDAKFLSVPPAVGKNSSQPEIILVQNNMMVSADAGNEMPFSWRIKEYLEEMWLEAQYIQNTEGHAEKFVEYFQKTALGKFISALTEEERQMLFQCYITDFIVLTIGVSSQEELQCLRAAFLSCVEEWVAESPWREERVPSLPWAHLAHNQFKSRLQNFSRILAVHPRVTAFLLRHQGHRAPPSEMVLDVLAAMVCVEELESQVQTARPELWLQRVKNLHMPIEFLCKEKGAQRRGSRCHQLLKELKACWSRVFAMALFVEHVLLGIHAVMPEFEILVRKYTLLLAKCFQNDSDMKSHPTFAAVMTVLCKCKNEVSRRIYRHGLEPCPICLGEPKDPVCLPCNHVFCHKCISLWLVPAQMHCPYCRVAVEDVELTVSEELRAAIARNALFRQRCNNFFIDVVTTMCFKDNEPPDPEVIQRLLDLLFVHRNLVRDSAHPAVYTKLLSPFNDEVDETPIIRSVMLKLLLKYSFNEVKDDVQRYLSQVEHNQLLEKKDKKELYLLFVNCLEDSMCEKSEDSLGYGHGTSLPEDRAFPENYLPGSSRGAPQESSVEYLQAVAKVRLCLGRAAELIFDLQQHTKPEQMKEKRRYLKKVEEFCSQARNDWHCVYLVRRIASQHGMEFAQRLVTEPRFRWVFPAEILQQVQHSQANPMDPFLVCGERYRALRDAAGQVMMEGTAQGLLQAQASSSPPALESAYLLLAIFREVTALYGARDPSLHPKQQQTEAITEFIQNSQVLNSPELQQFALALVRNSLPSLAMQPQGCSQHRALVEMGVHMAAVLLCGHSPVLVPLRNLAFQPHSMQHSFLPTMPQDIVAQARSWEVMRGLQWYVCPNGHPCTVGECGRPMEMSICPDCCVPIGGQNHVPVQGFQSVSNHEDRTQTGHVLGGVQHRRTLGLSDRGVSPVAFVLLRLLTHLSMLLGASRDPQSLGGMIKPTVDDVVSFLQQHVQEDLAQLTKILGKGVDDTVNIVHLVLSSLLQAPQQQPGQWVVQFDVLSTKQKRNQWEDVVANTIIVPELKDLDKKLQKLNRQIQEDERISSNPIVKIVYGDPGAFLSQLPGDSHIHHSKMWSCRKRVSVENLGHVVQQKNAKDTVPLLWKFLHRETELRLVKFLPEILALQRDLVRQFQNTAEVKHCSIREFLREPHSDVMRDLLERRVNVFLSVWNKLRSSLDTNGEIKLPKGYCDAELSLDSRLEVLLPRRQGLGLCSTALASYLIGLHNDLVHSVNRHIKEDDRYLISPSEVAELHLISYEVEKDLIPLILSNCQYSMEKGGETLQDFDLERIQQQVISKFLQGKPLITLTGIPTLVYRHDRNYEQLFSDVRNKLEQSALPSSVMNMISGELQSYSDVCDALALTDITLGFLAMAGENPDMLLTEYIEQVLQMGDQTNPHVLQALRRCQLRHSMALWQFLCAHKSEQLLRLGRDPFADVNPDYKEELVPELAKLLHTFLVHCRLETFLQELHEMIILKLRRVQAVEEFRPGWREQARLKGRVLEEDTEEWQKDPHFSGLERVGGVDLSYIKGDESRACASLVVLSYPALQVLYQDCRMVAVTAPYVAGFLAFREVPVLVEAVQRLQQEEPQLQPQVLLVDGNGLLHPRGFGTACHLGVLTDLPCIGVAKNLLHVDGLVRDELHREQVRSLQRSGEAFPLTGTSGKVLGMVLRSYNNSSKPLYVSVGHRVSLDTAVRLVRGCCRFRIPEPIRQADIRSREFLRKQPCAPVEVLEAVPASPDSSAKEAELED</sequence>
<evidence type="ECO:0000259" key="43">
    <source>
        <dbReference type="PROSITE" id="PS50801"/>
    </source>
</evidence>
<evidence type="ECO:0000256" key="22">
    <source>
        <dbReference type="ARBA" id="ARBA00022801"/>
    </source>
</evidence>
<dbReference type="FunFam" id="3.40.50.300:FF:000804">
    <property type="entry name" value="E3 ubiquitin-protein ligase RNF213"/>
    <property type="match status" value="1"/>
</dbReference>
<accession>A0A8K1G7V9</accession>
<dbReference type="InterPro" id="IPR031248">
    <property type="entry name" value="RNF213"/>
</dbReference>
<keyword evidence="11" id="KW-0963">Cytoplasm</keyword>
<comment type="catalytic activity">
    <reaction evidence="1">
        <text>S-ubiquitinyl-[E2 ubiquitin-conjugating enzyme]-L-cysteine + [acceptor protein]-L-lysine = [E2 ubiquitin-conjugating enzyme]-L-cysteine + N(6)-ubiquitinyl-[acceptor protein]-L-lysine.</text>
        <dbReference type="EC" id="2.3.2.27"/>
    </reaction>
</comment>
<keyword evidence="26" id="KW-0391">Immunity</keyword>
<feature type="transmembrane region" description="Helical" evidence="41">
    <location>
        <begin position="319"/>
        <end position="338"/>
    </location>
</feature>
<dbReference type="GO" id="GO:0006281">
    <property type="term" value="P:DNA repair"/>
    <property type="evidence" value="ECO:0007669"/>
    <property type="project" value="InterPro"/>
</dbReference>
<feature type="region of interest" description="Disordered" evidence="40">
    <location>
        <begin position="550"/>
        <end position="852"/>
    </location>
</feature>
<dbReference type="Pfam" id="PF01740">
    <property type="entry name" value="STAS"/>
    <property type="match status" value="1"/>
</dbReference>
<evidence type="ECO:0000256" key="38">
    <source>
        <dbReference type="ARBA" id="ARBA00071695"/>
    </source>
</evidence>
<dbReference type="GO" id="GO:0006511">
    <property type="term" value="P:ubiquitin-dependent protein catabolic process"/>
    <property type="evidence" value="ECO:0007669"/>
    <property type="project" value="TreeGrafter"/>
</dbReference>
<dbReference type="SUPFAM" id="SSF52540">
    <property type="entry name" value="P-loop containing nucleoside triphosphate hydrolases"/>
    <property type="match status" value="2"/>
</dbReference>
<feature type="transmembrane region" description="Helical" evidence="41">
    <location>
        <begin position="23"/>
        <end position="47"/>
    </location>
</feature>
<reference evidence="45" key="1">
    <citation type="submission" date="2019-04" db="EMBL/GenBank/DDBJ databases">
        <title>Genome assembly of Zosterops borbonicus 15179.</title>
        <authorList>
            <person name="Leroy T."/>
            <person name="Anselmetti Y."/>
            <person name="Tilak M.-K."/>
            <person name="Nabholz B."/>
        </authorList>
    </citation>
    <scope>NUCLEOTIDE SEQUENCE</scope>
    <source>
        <strain evidence="45">HGM_15179</strain>
        <tissue evidence="45">Muscle</tissue>
    </source>
</reference>
<dbReference type="Gene3D" id="3.30.40.10">
    <property type="entry name" value="Zinc/RING finger domain, C3HC4 (zinc finger)"/>
    <property type="match status" value="1"/>
</dbReference>
<protein>
    <recommendedName>
        <fullName evidence="38">Endonuclease V</fullName>
        <ecNumber evidence="10">2.3.2.27</ecNumber>
    </recommendedName>
</protein>
<dbReference type="OrthoDB" id="2423195at2759"/>
<feature type="transmembrane region" description="Helical" evidence="41">
    <location>
        <begin position="359"/>
        <end position="379"/>
    </location>
</feature>
<dbReference type="GO" id="GO:0016788">
    <property type="term" value="F:hydrolase activity, acting on ester bonds"/>
    <property type="evidence" value="ECO:0007669"/>
    <property type="project" value="UniProtKB-ARBA"/>
</dbReference>
<organism evidence="45 46">
    <name type="scientific">Zosterops borbonicus</name>
    <dbReference type="NCBI Taxonomy" id="364589"/>
    <lineage>
        <taxon>Eukaryota</taxon>
        <taxon>Metazoa</taxon>
        <taxon>Chordata</taxon>
        <taxon>Craniata</taxon>
        <taxon>Vertebrata</taxon>
        <taxon>Euteleostomi</taxon>
        <taxon>Archelosauria</taxon>
        <taxon>Archosauria</taxon>
        <taxon>Dinosauria</taxon>
        <taxon>Saurischia</taxon>
        <taxon>Theropoda</taxon>
        <taxon>Coelurosauria</taxon>
        <taxon>Aves</taxon>
        <taxon>Neognathae</taxon>
        <taxon>Neoaves</taxon>
        <taxon>Telluraves</taxon>
        <taxon>Australaves</taxon>
        <taxon>Passeriformes</taxon>
        <taxon>Sylvioidea</taxon>
        <taxon>Zosteropidae</taxon>
        <taxon>Zosterops</taxon>
    </lineage>
</organism>
<dbReference type="GO" id="GO:0016887">
    <property type="term" value="F:ATP hydrolysis activity"/>
    <property type="evidence" value="ECO:0007669"/>
    <property type="project" value="InterPro"/>
</dbReference>
<dbReference type="InterPro" id="IPR007581">
    <property type="entry name" value="Endonuclease-V"/>
</dbReference>
<comment type="catalytic activity">
    <reaction evidence="34">
        <text>ATP + H2O = ADP + phosphate + H(+)</text>
        <dbReference type="Rhea" id="RHEA:13065"/>
        <dbReference type="ChEBI" id="CHEBI:15377"/>
        <dbReference type="ChEBI" id="CHEBI:15378"/>
        <dbReference type="ChEBI" id="CHEBI:30616"/>
        <dbReference type="ChEBI" id="CHEBI:43474"/>
        <dbReference type="ChEBI" id="CHEBI:456216"/>
    </reaction>
    <physiologicalReaction direction="left-to-right" evidence="34">
        <dbReference type="Rhea" id="RHEA:13066"/>
    </physiologicalReaction>
</comment>
<dbReference type="CDD" id="cd16561">
    <property type="entry name" value="RING-HC_RNF213"/>
    <property type="match status" value="1"/>
</dbReference>
<keyword evidence="16" id="KW-0540">Nuclease</keyword>
<dbReference type="GO" id="GO:0016020">
    <property type="term" value="C:membrane"/>
    <property type="evidence" value="ECO:0007669"/>
    <property type="project" value="UniProtKB-SubCell"/>
</dbReference>
<evidence type="ECO:0000256" key="28">
    <source>
        <dbReference type="ARBA" id="ARBA00022989"/>
    </source>
</evidence>
<evidence type="ECO:0000256" key="1">
    <source>
        <dbReference type="ARBA" id="ARBA00000900"/>
    </source>
</evidence>
<dbReference type="PANTHER" id="PTHR22605:SF16">
    <property type="entry name" value="E3 UBIQUITIN-PROTEIN LIGASE RNF213"/>
    <property type="match status" value="1"/>
</dbReference>
<dbReference type="GO" id="GO:0003723">
    <property type="term" value="F:RNA binding"/>
    <property type="evidence" value="ECO:0007669"/>
    <property type="project" value="UniProtKB-KW"/>
</dbReference>
<dbReference type="CDD" id="cd07042">
    <property type="entry name" value="STAS_SulP_like_sulfate_transporter"/>
    <property type="match status" value="1"/>
</dbReference>
<evidence type="ECO:0000256" key="32">
    <source>
        <dbReference type="ARBA" id="ARBA00023242"/>
    </source>
</evidence>
<evidence type="ECO:0000256" key="23">
    <source>
        <dbReference type="ARBA" id="ARBA00022833"/>
    </source>
</evidence>
<feature type="compositionally biased region" description="Basic and acidic residues" evidence="40">
    <location>
        <begin position="823"/>
        <end position="850"/>
    </location>
</feature>
<evidence type="ECO:0000256" key="5">
    <source>
        <dbReference type="ARBA" id="ARBA00004502"/>
    </source>
</evidence>
<dbReference type="Gene3D" id="3.30.2170.10">
    <property type="entry name" value="archaeoglobus fulgidus dsm 4304 superfamily"/>
    <property type="match status" value="1"/>
</dbReference>
<evidence type="ECO:0000256" key="36">
    <source>
        <dbReference type="ARBA" id="ARBA00061268"/>
    </source>
</evidence>
<evidence type="ECO:0000259" key="44">
    <source>
        <dbReference type="PROSITE" id="PS51981"/>
    </source>
</evidence>
<dbReference type="EC" id="2.3.2.27" evidence="10"/>
<dbReference type="InterPro" id="IPR013083">
    <property type="entry name" value="Znf_RING/FYVE/PHD"/>
</dbReference>
<gene>
    <name evidence="45" type="ORF">HGM15179_014044</name>
</gene>
<dbReference type="FunFam" id="3.30.2170.10:FF:000002">
    <property type="entry name" value="Endonuclease V"/>
    <property type="match status" value="1"/>
</dbReference>
<evidence type="ECO:0000256" key="15">
    <source>
        <dbReference type="ARBA" id="ARBA00022692"/>
    </source>
</evidence>
<evidence type="ECO:0000256" key="3">
    <source>
        <dbReference type="ARBA" id="ARBA00004141"/>
    </source>
</evidence>
<evidence type="ECO:0000256" key="2">
    <source>
        <dbReference type="ARBA" id="ARBA00001946"/>
    </source>
</evidence>
<dbReference type="InterPro" id="IPR017907">
    <property type="entry name" value="Znf_RING_CS"/>
</dbReference>
<evidence type="ECO:0000256" key="37">
    <source>
        <dbReference type="ARBA" id="ARBA00061971"/>
    </source>
</evidence>
<evidence type="ECO:0000256" key="41">
    <source>
        <dbReference type="SAM" id="Phobius"/>
    </source>
</evidence>
<keyword evidence="14" id="KW-0808">Transferase</keyword>
<evidence type="ECO:0000256" key="18">
    <source>
        <dbReference type="ARBA" id="ARBA00022741"/>
    </source>
</evidence>
<dbReference type="InterPro" id="IPR046439">
    <property type="entry name" value="ZF_RZ_dom"/>
</dbReference>
<feature type="compositionally biased region" description="Basic and acidic residues" evidence="40">
    <location>
        <begin position="708"/>
        <end position="721"/>
    </location>
</feature>
<evidence type="ECO:0000256" key="14">
    <source>
        <dbReference type="ARBA" id="ARBA00022679"/>
    </source>
</evidence>
<dbReference type="GO" id="GO:0008270">
    <property type="term" value="F:zinc ion binding"/>
    <property type="evidence" value="ECO:0007669"/>
    <property type="project" value="UniProtKB-KW"/>
</dbReference>
<evidence type="ECO:0000313" key="46">
    <source>
        <dbReference type="Proteomes" id="UP000796761"/>
    </source>
</evidence>
<evidence type="ECO:0000256" key="4">
    <source>
        <dbReference type="ARBA" id="ARBA00004210"/>
    </source>
</evidence>
<feature type="compositionally biased region" description="Basic and acidic residues" evidence="40">
    <location>
        <begin position="673"/>
        <end position="682"/>
    </location>
</feature>
<keyword evidence="18" id="KW-0547">Nucleotide-binding</keyword>
<feature type="transmembrane region" description="Helical" evidence="41">
    <location>
        <begin position="101"/>
        <end position="123"/>
    </location>
</feature>
<dbReference type="SUPFAM" id="SSF57850">
    <property type="entry name" value="RING/U-box"/>
    <property type="match status" value="1"/>
</dbReference>
<keyword evidence="33" id="KW-0511">Multifunctional enzyme</keyword>
<proteinExistence type="inferred from homology"/>
<keyword evidence="20 39" id="KW-0863">Zinc-finger</keyword>
<evidence type="ECO:0000256" key="27">
    <source>
        <dbReference type="ARBA" id="ARBA00022884"/>
    </source>
</evidence>
<dbReference type="Pfam" id="PF20173">
    <property type="entry name" value="ZnF_RZ-type"/>
    <property type="match status" value="1"/>
</dbReference>
<dbReference type="EMBL" id="SWJQ01000545">
    <property type="protein sequence ID" value="TRZ13059.1"/>
    <property type="molecule type" value="Genomic_DNA"/>
</dbReference>
<keyword evidence="13" id="KW-0551">Lipid droplet</keyword>
<dbReference type="InterPro" id="IPR003593">
    <property type="entry name" value="AAA+_ATPase"/>
</dbReference>
<feature type="compositionally biased region" description="Polar residues" evidence="40">
    <location>
        <begin position="802"/>
        <end position="818"/>
    </location>
</feature>
<dbReference type="CDD" id="cd06559">
    <property type="entry name" value="Endonuclease_V"/>
    <property type="match status" value="1"/>
</dbReference>
<dbReference type="SMART" id="SM00382">
    <property type="entry name" value="AAA"/>
    <property type="match status" value="2"/>
</dbReference>
<dbReference type="GO" id="GO:0061630">
    <property type="term" value="F:ubiquitin protein ligase activity"/>
    <property type="evidence" value="ECO:0007669"/>
    <property type="project" value="UniProtKB-EC"/>
</dbReference>
<dbReference type="Pfam" id="PF00916">
    <property type="entry name" value="Sulfate_transp"/>
    <property type="match status" value="1"/>
</dbReference>
<dbReference type="GO" id="GO:0006629">
    <property type="term" value="P:lipid metabolic process"/>
    <property type="evidence" value="ECO:0007669"/>
    <property type="project" value="UniProtKB-KW"/>
</dbReference>
<dbReference type="Pfam" id="PF00004">
    <property type="entry name" value="AAA"/>
    <property type="match status" value="1"/>
</dbReference>
<feature type="domain" description="RING-type" evidence="42">
    <location>
        <begin position="4408"/>
        <end position="4447"/>
    </location>
</feature>
<dbReference type="Pfam" id="PF04493">
    <property type="entry name" value="Endonuclease_5"/>
    <property type="match status" value="1"/>
</dbReference>
<keyword evidence="29" id="KW-0443">Lipid metabolism</keyword>
<dbReference type="GO" id="GO:0005811">
    <property type="term" value="C:lipid droplet"/>
    <property type="evidence" value="ECO:0007669"/>
    <property type="project" value="UniProtKB-SubCell"/>
</dbReference>
<comment type="function">
    <text evidence="35">Endoribonuclease that specifically cleaves inosine-containing RNAs: cleaves RNA at the second phosphodiester bond 3' to inosine. Active against both single-stranded and double-stranded RNAs. Has strong preference for single-stranded RNAs (ssRNAs) toward double-stranded RNAs (dsRNAs). Cleaves mRNAs and tRNAs containing inosine. Also able to cleave structure-specific dsRNA substrates containing the specific sites 5'-IIUI-3' and 5'-UIUU-3'. Inosine is present in a number of RNAs following editing; the function of inosine-specific endoribonuclease is still unclear: it could either play a regulatory role in edited RNAs, or be involved in antiviral response by removing the hyperedited long viral dsRNA genome that has undergone A-to-I editing. Binds branched DNA structures.</text>
</comment>
<evidence type="ECO:0000256" key="17">
    <source>
        <dbReference type="ARBA" id="ARBA00022723"/>
    </source>
</evidence>
<evidence type="ECO:0000256" key="21">
    <source>
        <dbReference type="ARBA" id="ARBA00022786"/>
    </source>
</evidence>
<evidence type="ECO:0000256" key="25">
    <source>
        <dbReference type="ARBA" id="ARBA00022842"/>
    </source>
</evidence>
<feature type="compositionally biased region" description="Polar residues" evidence="40">
    <location>
        <begin position="786"/>
        <end position="795"/>
    </location>
</feature>
<evidence type="ECO:0000256" key="13">
    <source>
        <dbReference type="ARBA" id="ARBA00022677"/>
    </source>
</evidence>
<dbReference type="Gene3D" id="3.30.750.24">
    <property type="entry name" value="STAS domain"/>
    <property type="match status" value="1"/>
</dbReference>
<keyword evidence="32" id="KW-0539">Nucleus</keyword>
<dbReference type="Gene3D" id="3.40.50.300">
    <property type="entry name" value="P-loop containing nucleotide triphosphate hydrolases"/>
    <property type="match status" value="2"/>
</dbReference>
<feature type="compositionally biased region" description="Polar residues" evidence="40">
    <location>
        <begin position="622"/>
        <end position="636"/>
    </location>
</feature>
<comment type="subunit">
    <text evidence="37">Monomer. Interacts with PABPC1; the interaction is RNA-dependent and stimulates ENDOV activity.</text>
</comment>
<comment type="caution">
    <text evidence="45">The sequence shown here is derived from an EMBL/GenBank/DDBJ whole genome shotgun (WGS) entry which is preliminary data.</text>
</comment>
<evidence type="ECO:0000256" key="11">
    <source>
        <dbReference type="ARBA" id="ARBA00022490"/>
    </source>
</evidence>
<evidence type="ECO:0000259" key="42">
    <source>
        <dbReference type="PROSITE" id="PS50089"/>
    </source>
</evidence>
<dbReference type="Proteomes" id="UP000796761">
    <property type="component" value="Unassembled WGS sequence"/>
</dbReference>
<dbReference type="SMART" id="SM00184">
    <property type="entry name" value="RING"/>
    <property type="match status" value="1"/>
</dbReference>
<feature type="domain" description="STAS" evidence="43">
    <location>
        <begin position="457"/>
        <end position="541"/>
    </location>
</feature>
<evidence type="ECO:0000256" key="12">
    <source>
        <dbReference type="ARBA" id="ARBA00022657"/>
    </source>
</evidence>
<evidence type="ECO:0000256" key="6">
    <source>
        <dbReference type="ARBA" id="ARBA00004514"/>
    </source>
</evidence>
<feature type="compositionally biased region" description="Polar residues" evidence="40">
    <location>
        <begin position="765"/>
        <end position="778"/>
    </location>
</feature>
<dbReference type="InterPro" id="IPR036513">
    <property type="entry name" value="STAS_dom_sf"/>
</dbReference>
<dbReference type="GO" id="GO:0002376">
    <property type="term" value="P:immune system process"/>
    <property type="evidence" value="ECO:0007669"/>
    <property type="project" value="UniProtKB-KW"/>
</dbReference>
<evidence type="ECO:0000256" key="35">
    <source>
        <dbReference type="ARBA" id="ARBA00056032"/>
    </source>
</evidence>
<keyword evidence="17" id="KW-0479">Metal-binding</keyword>
<dbReference type="PROSITE" id="PS50801">
    <property type="entry name" value="STAS"/>
    <property type="match status" value="1"/>
</dbReference>
<keyword evidence="31 41" id="KW-0472">Membrane</keyword>
<evidence type="ECO:0000256" key="16">
    <source>
        <dbReference type="ARBA" id="ARBA00022722"/>
    </source>
</evidence>
<evidence type="ECO:0000256" key="8">
    <source>
        <dbReference type="ARBA" id="ARBA00004906"/>
    </source>
</evidence>
<dbReference type="InterPro" id="IPR002645">
    <property type="entry name" value="STAS_dom"/>
</dbReference>
<feature type="domain" description="RZ-type" evidence="44">
    <location>
        <begin position="4890"/>
        <end position="4962"/>
    </location>
</feature>
<dbReference type="PROSITE" id="PS50089">
    <property type="entry name" value="ZF_RING_2"/>
    <property type="match status" value="1"/>
</dbReference>
<keyword evidence="22" id="KW-0378">Hydrolase</keyword>
<keyword evidence="15 41" id="KW-0812">Transmembrane</keyword>
<dbReference type="GO" id="GO:0005829">
    <property type="term" value="C:cytosol"/>
    <property type="evidence" value="ECO:0007669"/>
    <property type="project" value="UniProtKB-SubCell"/>
</dbReference>
<evidence type="ECO:0000256" key="31">
    <source>
        <dbReference type="ARBA" id="ARBA00023136"/>
    </source>
</evidence>
<dbReference type="PANTHER" id="PTHR22605">
    <property type="entry name" value="RZ-TYPE DOMAIN-CONTAINING PROTEIN"/>
    <property type="match status" value="1"/>
</dbReference>
<keyword evidence="24" id="KW-0067">ATP-binding</keyword>
<dbReference type="GO" id="GO:2000051">
    <property type="term" value="P:negative regulation of non-canonical Wnt signaling pathway"/>
    <property type="evidence" value="ECO:0007669"/>
    <property type="project" value="TreeGrafter"/>
</dbReference>
<evidence type="ECO:0000256" key="33">
    <source>
        <dbReference type="ARBA" id="ARBA00023268"/>
    </source>
</evidence>
<keyword evidence="25" id="KW-0460">Magnesium</keyword>
<comment type="similarity">
    <text evidence="9">Belongs to the AAA ATPase family.</text>
</comment>
<dbReference type="FunFam" id="3.40.50.300:FF:000491">
    <property type="entry name" value="E3 ubiquitin-protein ligase RNF213"/>
    <property type="match status" value="1"/>
</dbReference>
<keyword evidence="46" id="KW-1185">Reference proteome</keyword>
<evidence type="ECO:0000256" key="9">
    <source>
        <dbReference type="ARBA" id="ARBA00006914"/>
    </source>
</evidence>
<comment type="cofactor">
    <cofactor evidence="2">
        <name>Mg(2+)</name>
        <dbReference type="ChEBI" id="CHEBI:18420"/>
    </cofactor>
</comment>
<evidence type="ECO:0000256" key="34">
    <source>
        <dbReference type="ARBA" id="ARBA00048778"/>
    </source>
</evidence>
<keyword evidence="30" id="KW-0238">DNA-binding</keyword>
<comment type="subcellular location">
    <subcellularLocation>
        <location evidence="4">Cytoplasm</location>
        <location evidence="4">Stress granule</location>
    </subcellularLocation>
    <subcellularLocation>
        <location evidence="6">Cytoplasm</location>
        <location evidence="6">Cytosol</location>
    </subcellularLocation>
    <subcellularLocation>
        <location evidence="5">Lipid droplet</location>
    </subcellularLocation>
    <subcellularLocation>
        <location evidence="3">Membrane</location>
        <topology evidence="3">Multi-pass membrane protein</topology>
    </subcellularLocation>
    <subcellularLocation>
        <location evidence="7">Nucleus</location>
        <location evidence="7">Nucleolus</location>
    </subcellularLocation>
</comment>
<name>A0A8K1G7V9_9PASS</name>
<feature type="compositionally biased region" description="Low complexity" evidence="40">
    <location>
        <begin position="697"/>
        <end position="706"/>
    </location>
</feature>
<dbReference type="InterPro" id="IPR011547">
    <property type="entry name" value="SLC26A/SulP_dom"/>
</dbReference>
<dbReference type="PROSITE" id="PS00518">
    <property type="entry name" value="ZF_RING_1"/>
    <property type="match status" value="1"/>
</dbReference>
<keyword evidence="21" id="KW-0833">Ubl conjugation pathway</keyword>
<evidence type="ECO:0000256" key="7">
    <source>
        <dbReference type="ARBA" id="ARBA00004604"/>
    </source>
</evidence>
<evidence type="ECO:0000256" key="40">
    <source>
        <dbReference type="SAM" id="MobiDB-lite"/>
    </source>
</evidence>
<feature type="compositionally biased region" description="Basic residues" evidence="40">
    <location>
        <begin position="600"/>
        <end position="613"/>
    </location>
</feature>
<dbReference type="GO" id="GO:0004519">
    <property type="term" value="F:endonuclease activity"/>
    <property type="evidence" value="ECO:0007669"/>
    <property type="project" value="UniProtKB-KW"/>
</dbReference>
<keyword evidence="12" id="KW-0037">Angiogenesis</keyword>
<dbReference type="HAMAP" id="MF_00801">
    <property type="entry name" value="Endonuclease_5"/>
    <property type="match status" value="1"/>
</dbReference>
<keyword evidence="27" id="KW-0694">RNA-binding</keyword>
<evidence type="ECO:0000256" key="20">
    <source>
        <dbReference type="ARBA" id="ARBA00022771"/>
    </source>
</evidence>
<evidence type="ECO:0000256" key="39">
    <source>
        <dbReference type="PROSITE-ProRule" id="PRU00175"/>
    </source>
</evidence>
<dbReference type="InterPro" id="IPR027417">
    <property type="entry name" value="P-loop_NTPase"/>
</dbReference>